<protein>
    <submittedName>
        <fullName evidence="1">Uncharacterized protein</fullName>
    </submittedName>
</protein>
<keyword evidence="2" id="KW-1185">Reference proteome</keyword>
<evidence type="ECO:0000313" key="2">
    <source>
        <dbReference type="Proteomes" id="UP000541810"/>
    </source>
</evidence>
<organism evidence="1 2">
    <name type="scientific">Algisphaera agarilytica</name>
    <dbReference type="NCBI Taxonomy" id="1385975"/>
    <lineage>
        <taxon>Bacteria</taxon>
        <taxon>Pseudomonadati</taxon>
        <taxon>Planctomycetota</taxon>
        <taxon>Phycisphaerae</taxon>
        <taxon>Phycisphaerales</taxon>
        <taxon>Phycisphaeraceae</taxon>
        <taxon>Algisphaera</taxon>
    </lineage>
</organism>
<proteinExistence type="predicted"/>
<accession>A0A7X0H5A2</accession>
<dbReference type="Proteomes" id="UP000541810">
    <property type="component" value="Unassembled WGS sequence"/>
</dbReference>
<gene>
    <name evidence="1" type="ORF">HNQ40_001113</name>
</gene>
<sequence length="234" mass="24104">MQNRTAMLGLIVSAGLVFPSIADSIGFSSQEGYSTGPANNQQGILSQANVQIDASGSGQLEIGAVGFQRALLFSGRAEADVSNLAAGETLVLVATGVTIDRPAANLPTFVFGLTDSIDVGKSGVKLGGQLRLNQAGDVLLDQQAYDPIAPVDTGIDVGQTFDFRVEIVKNNDGTFDVTSIVGGLSMLTADDVSITSTTALFVQSQGRGKDSPGTVTIEMVSIGEPPVTEAPEPE</sequence>
<evidence type="ECO:0000313" key="1">
    <source>
        <dbReference type="EMBL" id="MBB6429307.1"/>
    </source>
</evidence>
<dbReference type="AlphaFoldDB" id="A0A7X0H5A2"/>
<dbReference type="EMBL" id="JACHGY010000001">
    <property type="protein sequence ID" value="MBB6429307.1"/>
    <property type="molecule type" value="Genomic_DNA"/>
</dbReference>
<comment type="caution">
    <text evidence="1">The sequence shown here is derived from an EMBL/GenBank/DDBJ whole genome shotgun (WGS) entry which is preliminary data.</text>
</comment>
<reference evidence="1 2" key="1">
    <citation type="submission" date="2020-08" db="EMBL/GenBank/DDBJ databases">
        <title>Genomic Encyclopedia of Type Strains, Phase IV (KMG-IV): sequencing the most valuable type-strain genomes for metagenomic binning, comparative biology and taxonomic classification.</title>
        <authorList>
            <person name="Goeker M."/>
        </authorList>
    </citation>
    <scope>NUCLEOTIDE SEQUENCE [LARGE SCALE GENOMIC DNA]</scope>
    <source>
        <strain evidence="1 2">DSM 103725</strain>
    </source>
</reference>
<dbReference type="RefSeq" id="WP_184676893.1">
    <property type="nucleotide sequence ID" value="NZ_JACHGY010000001.1"/>
</dbReference>
<name>A0A7X0H5A2_9BACT</name>